<organism evidence="8 9">
    <name type="scientific">Egicoccus halophilus</name>
    <dbReference type="NCBI Taxonomy" id="1670830"/>
    <lineage>
        <taxon>Bacteria</taxon>
        <taxon>Bacillati</taxon>
        <taxon>Actinomycetota</taxon>
        <taxon>Nitriliruptoria</taxon>
        <taxon>Egicoccales</taxon>
        <taxon>Egicoccaceae</taxon>
        <taxon>Egicoccus</taxon>
    </lineage>
</organism>
<comment type="subcellular location">
    <subcellularLocation>
        <location evidence="1">Cell membrane</location>
        <topology evidence="1">Multi-pass membrane protein</topology>
    </subcellularLocation>
</comment>
<dbReference type="RefSeq" id="WP_130651121.1">
    <property type="nucleotide sequence ID" value="NZ_BMHA01000009.1"/>
</dbReference>
<comment type="caution">
    <text evidence="8">The sequence shown here is derived from an EMBL/GenBank/DDBJ whole genome shotgun (WGS) entry which is preliminary data.</text>
</comment>
<evidence type="ECO:0000256" key="2">
    <source>
        <dbReference type="ARBA" id="ARBA00022475"/>
    </source>
</evidence>
<evidence type="ECO:0008006" key="10">
    <source>
        <dbReference type="Google" id="ProtNLM"/>
    </source>
</evidence>
<evidence type="ECO:0000256" key="5">
    <source>
        <dbReference type="ARBA" id="ARBA00023136"/>
    </source>
</evidence>
<keyword evidence="3 7" id="KW-0812">Transmembrane</keyword>
<keyword evidence="9" id="KW-1185">Reference proteome</keyword>
<feature type="transmembrane region" description="Helical" evidence="7">
    <location>
        <begin position="83"/>
        <end position="104"/>
    </location>
</feature>
<sequence>MTTTETHGPEQASGHDDHHPGPRDYVRIAIILAILTALEVSTYFVDFGALGIPLLIVLMIVKFIMVAGFFMHLRFDTKLYSRFLYGGLLLAVSLYTATLVVMFFDQAPTV</sequence>
<feature type="region of interest" description="Disordered" evidence="6">
    <location>
        <begin position="1"/>
        <end position="21"/>
    </location>
</feature>
<evidence type="ECO:0000256" key="4">
    <source>
        <dbReference type="ARBA" id="ARBA00022989"/>
    </source>
</evidence>
<dbReference type="InterPro" id="IPR005171">
    <property type="entry name" value="Cyt_c_oxidase_su4_prok"/>
</dbReference>
<evidence type="ECO:0000256" key="1">
    <source>
        <dbReference type="ARBA" id="ARBA00004651"/>
    </source>
</evidence>
<feature type="transmembrane region" description="Helical" evidence="7">
    <location>
        <begin position="25"/>
        <end position="44"/>
    </location>
</feature>
<keyword evidence="5 7" id="KW-0472">Membrane</keyword>
<protein>
    <recommendedName>
        <fullName evidence="10">Cytochrome C oxidase subunit IV</fullName>
    </recommendedName>
</protein>
<dbReference type="Pfam" id="PF03626">
    <property type="entry name" value="COX4_pro"/>
    <property type="match status" value="1"/>
</dbReference>
<keyword evidence="4 7" id="KW-1133">Transmembrane helix</keyword>
<dbReference type="AlphaFoldDB" id="A0A8J3AGC1"/>
<evidence type="ECO:0000256" key="6">
    <source>
        <dbReference type="SAM" id="MobiDB-lite"/>
    </source>
</evidence>
<dbReference type="GO" id="GO:0005886">
    <property type="term" value="C:plasma membrane"/>
    <property type="evidence" value="ECO:0007669"/>
    <property type="project" value="UniProtKB-SubCell"/>
</dbReference>
<dbReference type="EMBL" id="BMHA01000009">
    <property type="protein sequence ID" value="GGI07658.1"/>
    <property type="molecule type" value="Genomic_DNA"/>
</dbReference>
<dbReference type="Proteomes" id="UP000650511">
    <property type="component" value="Unassembled WGS sequence"/>
</dbReference>
<dbReference type="OrthoDB" id="5182908at2"/>
<evidence type="ECO:0000313" key="8">
    <source>
        <dbReference type="EMBL" id="GGI07658.1"/>
    </source>
</evidence>
<name>A0A8J3AGC1_9ACTN</name>
<proteinExistence type="predicted"/>
<keyword evidence="2" id="KW-1003">Cell membrane</keyword>
<evidence type="ECO:0000256" key="7">
    <source>
        <dbReference type="SAM" id="Phobius"/>
    </source>
</evidence>
<feature type="transmembrane region" description="Helical" evidence="7">
    <location>
        <begin position="50"/>
        <end position="71"/>
    </location>
</feature>
<evidence type="ECO:0000256" key="3">
    <source>
        <dbReference type="ARBA" id="ARBA00022692"/>
    </source>
</evidence>
<evidence type="ECO:0000313" key="9">
    <source>
        <dbReference type="Proteomes" id="UP000650511"/>
    </source>
</evidence>
<accession>A0A8J3AGC1</accession>
<reference evidence="8" key="2">
    <citation type="submission" date="2020-09" db="EMBL/GenBank/DDBJ databases">
        <authorList>
            <person name="Sun Q."/>
            <person name="Zhou Y."/>
        </authorList>
    </citation>
    <scope>NUCLEOTIDE SEQUENCE</scope>
    <source>
        <strain evidence="8">CGMCC 1.14988</strain>
    </source>
</reference>
<reference evidence="8" key="1">
    <citation type="journal article" date="2014" name="Int. J. Syst. Evol. Microbiol.">
        <title>Complete genome sequence of Corynebacterium casei LMG S-19264T (=DSM 44701T), isolated from a smear-ripened cheese.</title>
        <authorList>
            <consortium name="US DOE Joint Genome Institute (JGI-PGF)"/>
            <person name="Walter F."/>
            <person name="Albersmeier A."/>
            <person name="Kalinowski J."/>
            <person name="Ruckert C."/>
        </authorList>
    </citation>
    <scope>NUCLEOTIDE SEQUENCE</scope>
    <source>
        <strain evidence="8">CGMCC 1.14988</strain>
    </source>
</reference>
<gene>
    <name evidence="8" type="ORF">GCM10011354_25190</name>
</gene>